<dbReference type="Gene3D" id="3.30.70.1290">
    <property type="entry name" value="Transposase IS200-like"/>
    <property type="match status" value="1"/>
</dbReference>
<evidence type="ECO:0000313" key="3">
    <source>
        <dbReference type="Proteomes" id="UP000320421"/>
    </source>
</evidence>
<evidence type="ECO:0000259" key="1">
    <source>
        <dbReference type="SMART" id="SM01321"/>
    </source>
</evidence>
<dbReference type="GO" id="GO:0043565">
    <property type="term" value="F:sequence-specific DNA binding"/>
    <property type="evidence" value="ECO:0007669"/>
    <property type="project" value="TreeGrafter"/>
</dbReference>
<dbReference type="InterPro" id="IPR052715">
    <property type="entry name" value="RAYT_transposase"/>
</dbReference>
<dbReference type="EMBL" id="CP036266">
    <property type="protein sequence ID" value="QDT20851.1"/>
    <property type="molecule type" value="Genomic_DNA"/>
</dbReference>
<dbReference type="SMART" id="SM01321">
    <property type="entry name" value="Y1_Tnp"/>
    <property type="match status" value="1"/>
</dbReference>
<dbReference type="InterPro" id="IPR036515">
    <property type="entry name" value="Transposase_17_sf"/>
</dbReference>
<name>A0A517PN96_9PLAN</name>
<accession>A0A517PN96</accession>
<dbReference type="SUPFAM" id="SSF143422">
    <property type="entry name" value="Transposase IS200-like"/>
    <property type="match status" value="1"/>
</dbReference>
<dbReference type="GO" id="GO:0004803">
    <property type="term" value="F:transposase activity"/>
    <property type="evidence" value="ECO:0007669"/>
    <property type="project" value="InterPro"/>
</dbReference>
<gene>
    <name evidence="2" type="ORF">HG66A1_26410</name>
</gene>
<dbReference type="PANTHER" id="PTHR36966">
    <property type="entry name" value="REP-ASSOCIATED TYROSINE TRANSPOSASE"/>
    <property type="match status" value="1"/>
</dbReference>
<reference evidence="2 3" key="1">
    <citation type="submission" date="2019-02" db="EMBL/GenBank/DDBJ databases">
        <title>Deep-cultivation of Planctomycetes and their phenomic and genomic characterization uncovers novel biology.</title>
        <authorList>
            <person name="Wiegand S."/>
            <person name="Jogler M."/>
            <person name="Boedeker C."/>
            <person name="Pinto D."/>
            <person name="Vollmers J."/>
            <person name="Rivas-Marin E."/>
            <person name="Kohn T."/>
            <person name="Peeters S.H."/>
            <person name="Heuer A."/>
            <person name="Rast P."/>
            <person name="Oberbeckmann S."/>
            <person name="Bunk B."/>
            <person name="Jeske O."/>
            <person name="Meyerdierks A."/>
            <person name="Storesund J.E."/>
            <person name="Kallscheuer N."/>
            <person name="Luecker S."/>
            <person name="Lage O.M."/>
            <person name="Pohl T."/>
            <person name="Merkel B.J."/>
            <person name="Hornburger P."/>
            <person name="Mueller R.-W."/>
            <person name="Bruemmer F."/>
            <person name="Labrenz M."/>
            <person name="Spormann A.M."/>
            <person name="Op den Camp H."/>
            <person name="Overmann J."/>
            <person name="Amann R."/>
            <person name="Jetten M.S.M."/>
            <person name="Mascher T."/>
            <person name="Medema M.H."/>
            <person name="Devos D.P."/>
            <person name="Kaster A.-K."/>
            <person name="Ovreas L."/>
            <person name="Rohde M."/>
            <person name="Galperin M.Y."/>
            <person name="Jogler C."/>
        </authorList>
    </citation>
    <scope>NUCLEOTIDE SEQUENCE [LARGE SCALE GENOMIC DNA]</scope>
    <source>
        <strain evidence="2 3">HG66A1</strain>
    </source>
</reference>
<keyword evidence="3" id="KW-1185">Reference proteome</keyword>
<protein>
    <recommendedName>
        <fullName evidence="1">Transposase IS200-like domain-containing protein</fullName>
    </recommendedName>
</protein>
<dbReference type="RefSeq" id="WP_197993951.1">
    <property type="nucleotide sequence ID" value="NZ_CP036266.1"/>
</dbReference>
<dbReference type="AlphaFoldDB" id="A0A517PN96"/>
<organism evidence="2 3">
    <name type="scientific">Gimesia chilikensis</name>
    <dbReference type="NCBI Taxonomy" id="2605989"/>
    <lineage>
        <taxon>Bacteria</taxon>
        <taxon>Pseudomonadati</taxon>
        <taxon>Planctomycetota</taxon>
        <taxon>Planctomycetia</taxon>
        <taxon>Planctomycetales</taxon>
        <taxon>Planctomycetaceae</taxon>
        <taxon>Gimesia</taxon>
    </lineage>
</organism>
<dbReference type="GO" id="GO:0006313">
    <property type="term" value="P:DNA transposition"/>
    <property type="evidence" value="ECO:0007669"/>
    <property type="project" value="InterPro"/>
</dbReference>
<dbReference type="Proteomes" id="UP000320421">
    <property type="component" value="Chromosome"/>
</dbReference>
<dbReference type="PANTHER" id="PTHR36966:SF1">
    <property type="entry name" value="REP-ASSOCIATED TYROSINE TRANSPOSASE"/>
    <property type="match status" value="1"/>
</dbReference>
<dbReference type="InterPro" id="IPR002686">
    <property type="entry name" value="Transposase_17"/>
</dbReference>
<sequence>MNFPKRKSIRLQGYDYSQSGFYFITICTQNHLCLFGEIDKNGSMKRNPAGDMIEKWWHELDHKYPPVFLHDHIVMPNHFHGIIQLNHSNELAEHDAYSTIKPTTSLEIPSISTMVGWFKTMTVNEYIRNVKSNNWRPFRNRLWQRNYYEHVIRDEDAWLEISEYIRTNPLRWVDDKYYRNAK</sequence>
<proteinExistence type="predicted"/>
<feature type="domain" description="Transposase IS200-like" evidence="1">
    <location>
        <begin position="17"/>
        <end position="168"/>
    </location>
</feature>
<evidence type="ECO:0000313" key="2">
    <source>
        <dbReference type="EMBL" id="QDT20851.1"/>
    </source>
</evidence>